<dbReference type="InterPro" id="IPR050438">
    <property type="entry name" value="LMW_PTPase"/>
</dbReference>
<evidence type="ECO:0000256" key="3">
    <source>
        <dbReference type="ARBA" id="ARBA00022801"/>
    </source>
</evidence>
<evidence type="ECO:0000256" key="2">
    <source>
        <dbReference type="ARBA" id="ARBA00013064"/>
    </source>
</evidence>
<dbReference type="PANTHER" id="PTHR11717">
    <property type="entry name" value="LOW MOLECULAR WEIGHT PROTEIN TYROSINE PHOSPHATASE"/>
    <property type="match status" value="1"/>
</dbReference>
<dbReference type="SMART" id="SM00226">
    <property type="entry name" value="LMWPc"/>
    <property type="match status" value="1"/>
</dbReference>
<dbReference type="AlphaFoldDB" id="A0A7Z0IKS5"/>
<dbReference type="InterPro" id="IPR036196">
    <property type="entry name" value="Ptyr_pPase_sf"/>
</dbReference>
<organism evidence="7 8">
    <name type="scientific">Naumannella cuiyingiana</name>
    <dbReference type="NCBI Taxonomy" id="1347891"/>
    <lineage>
        <taxon>Bacteria</taxon>
        <taxon>Bacillati</taxon>
        <taxon>Actinomycetota</taxon>
        <taxon>Actinomycetes</taxon>
        <taxon>Propionibacteriales</taxon>
        <taxon>Propionibacteriaceae</taxon>
        <taxon>Naumannella</taxon>
    </lineage>
</organism>
<keyword evidence="8" id="KW-1185">Reference proteome</keyword>
<keyword evidence="4" id="KW-0904">Protein phosphatase</keyword>
<comment type="similarity">
    <text evidence="1">Belongs to the low molecular weight phosphotyrosine protein phosphatase family.</text>
</comment>
<evidence type="ECO:0000259" key="6">
    <source>
        <dbReference type="SMART" id="SM00226"/>
    </source>
</evidence>
<dbReference type="SUPFAM" id="SSF52788">
    <property type="entry name" value="Phosphotyrosine protein phosphatases I"/>
    <property type="match status" value="1"/>
</dbReference>
<dbReference type="Gene3D" id="3.40.50.2300">
    <property type="match status" value="1"/>
</dbReference>
<dbReference type="PRINTS" id="PR00719">
    <property type="entry name" value="LMWPTPASE"/>
</dbReference>
<feature type="active site" evidence="5">
    <location>
        <position position="16"/>
    </location>
</feature>
<comment type="caution">
    <text evidence="7">The sequence shown here is derived from an EMBL/GenBank/DDBJ whole genome shotgun (WGS) entry which is preliminary data.</text>
</comment>
<dbReference type="InterPro" id="IPR017867">
    <property type="entry name" value="Tyr_phospatase_low_mol_wt"/>
</dbReference>
<dbReference type="CDD" id="cd16343">
    <property type="entry name" value="LMWPTP"/>
    <property type="match status" value="1"/>
</dbReference>
<feature type="active site" description="Proton donor" evidence="5">
    <location>
        <position position="126"/>
    </location>
</feature>
<dbReference type="Pfam" id="PF01451">
    <property type="entry name" value="LMWPc"/>
    <property type="match status" value="1"/>
</dbReference>
<keyword evidence="3 7" id="KW-0378">Hydrolase</keyword>
<dbReference type="EC" id="3.1.3.48" evidence="2"/>
<dbReference type="GO" id="GO:0004725">
    <property type="term" value="F:protein tyrosine phosphatase activity"/>
    <property type="evidence" value="ECO:0007669"/>
    <property type="project" value="UniProtKB-EC"/>
</dbReference>
<name>A0A7Z0IKS5_9ACTN</name>
<dbReference type="PANTHER" id="PTHR11717:SF7">
    <property type="entry name" value="LOW MOLECULAR WEIGHT PHOSPHOTYROSINE PROTEIN PHOSPHATASE"/>
    <property type="match status" value="1"/>
</dbReference>
<dbReference type="RefSeq" id="WP_179444794.1">
    <property type="nucleotide sequence ID" value="NZ_JACBZS010000001.1"/>
</dbReference>
<gene>
    <name evidence="7" type="ORF">GGQ54_001455</name>
</gene>
<sequence>MTRPHVIFVCWGNICRSPMAAQVARRYADDAGVDIEISSAGVSAEELGNPIDPRAARTLREHDYPVDDHTAHQIDAAEIRDADLVIAMEDSHLDRMARVLGEPLGDKGRLLTDFDPAAEPGPGVPDPWYGGQDGFESTLATIEAAMPGIVTACRAD</sequence>
<protein>
    <recommendedName>
        <fullName evidence="2">protein-tyrosine-phosphatase</fullName>
        <ecNumber evidence="2">3.1.3.48</ecNumber>
    </recommendedName>
</protein>
<evidence type="ECO:0000256" key="1">
    <source>
        <dbReference type="ARBA" id="ARBA00011063"/>
    </source>
</evidence>
<evidence type="ECO:0000256" key="5">
    <source>
        <dbReference type="PIRSR" id="PIRSR617867-1"/>
    </source>
</evidence>
<evidence type="ECO:0000313" key="7">
    <source>
        <dbReference type="EMBL" id="NYI70895.1"/>
    </source>
</evidence>
<evidence type="ECO:0000313" key="8">
    <source>
        <dbReference type="Proteomes" id="UP000527616"/>
    </source>
</evidence>
<dbReference type="EMBL" id="JACBZS010000001">
    <property type="protein sequence ID" value="NYI70895.1"/>
    <property type="molecule type" value="Genomic_DNA"/>
</dbReference>
<feature type="active site" description="Nucleophile" evidence="5">
    <location>
        <position position="10"/>
    </location>
</feature>
<dbReference type="Proteomes" id="UP000527616">
    <property type="component" value="Unassembled WGS sequence"/>
</dbReference>
<proteinExistence type="inferred from homology"/>
<feature type="domain" description="Phosphotyrosine protein phosphatase I" evidence="6">
    <location>
        <begin position="4"/>
        <end position="152"/>
    </location>
</feature>
<evidence type="ECO:0000256" key="4">
    <source>
        <dbReference type="ARBA" id="ARBA00022912"/>
    </source>
</evidence>
<reference evidence="7 8" key="1">
    <citation type="submission" date="2020-07" db="EMBL/GenBank/DDBJ databases">
        <title>Sequencing the genomes of 1000 actinobacteria strains.</title>
        <authorList>
            <person name="Klenk H.-P."/>
        </authorList>
    </citation>
    <scope>NUCLEOTIDE SEQUENCE [LARGE SCALE GENOMIC DNA]</scope>
    <source>
        <strain evidence="7 8">DSM 103164</strain>
    </source>
</reference>
<dbReference type="InterPro" id="IPR023485">
    <property type="entry name" value="Ptyr_pPase"/>
</dbReference>
<accession>A0A7Z0IKS5</accession>